<sequence>MNKESIKKMLDIFGGEEEMASYYKEILSSHQEMLELFFSKYFEKTEGPSCSFDKASFTISKILKALEEKKVLPLQESYDLVKFPQMKEYEGKIAYWCPKTLKNTDEAIELVYSVLSWNFERLASIIKDERK</sequence>
<gene>
    <name evidence="1" type="ORF">D7I46_01550</name>
</gene>
<reference evidence="1 2" key="1">
    <citation type="submission" date="2018-09" db="EMBL/GenBank/DDBJ databases">
        <title>Genome sequencing of strain 1JSPR-7.</title>
        <authorList>
            <person name="Heo J."/>
            <person name="Kim S.-J."/>
            <person name="Kwon S.-W."/>
        </authorList>
    </citation>
    <scope>NUCLEOTIDE SEQUENCE [LARGE SCALE GENOMIC DNA]</scope>
    <source>
        <strain evidence="1 2">1JSPR-7</strain>
    </source>
</reference>
<accession>A0A387B864</accession>
<dbReference type="AlphaFoldDB" id="A0A387B864"/>
<name>A0A387B864_9LACT</name>
<keyword evidence="2" id="KW-1185">Reference proteome</keyword>
<organism evidence="1 2">
    <name type="scientific">Lactococcus allomyrinae</name>
    <dbReference type="NCBI Taxonomy" id="2419773"/>
    <lineage>
        <taxon>Bacteria</taxon>
        <taxon>Bacillati</taxon>
        <taxon>Bacillota</taxon>
        <taxon>Bacilli</taxon>
        <taxon>Lactobacillales</taxon>
        <taxon>Streptococcaceae</taxon>
        <taxon>Lactococcus</taxon>
    </lineage>
</organism>
<evidence type="ECO:0000313" key="2">
    <source>
        <dbReference type="Proteomes" id="UP000269374"/>
    </source>
</evidence>
<dbReference type="RefSeq" id="WP_120771271.1">
    <property type="nucleotide sequence ID" value="NZ_CP032627.1"/>
</dbReference>
<dbReference type="EMBL" id="CP032627">
    <property type="protein sequence ID" value="AYF99882.1"/>
    <property type="molecule type" value="Genomic_DNA"/>
</dbReference>
<evidence type="ECO:0000313" key="1">
    <source>
        <dbReference type="EMBL" id="AYF99882.1"/>
    </source>
</evidence>
<protein>
    <submittedName>
        <fullName evidence="1">Uncharacterized protein</fullName>
    </submittedName>
</protein>
<dbReference type="OrthoDB" id="10003229at2"/>
<dbReference type="Proteomes" id="UP000269374">
    <property type="component" value="Chromosome"/>
</dbReference>
<dbReference type="KEGG" id="lact:D7I46_01550"/>
<proteinExistence type="predicted"/>